<gene>
    <name evidence="1" type="ORF">M9Y10_041010</name>
</gene>
<reference evidence="1 2" key="1">
    <citation type="submission" date="2024-04" db="EMBL/GenBank/DDBJ databases">
        <title>Tritrichomonas musculus Genome.</title>
        <authorList>
            <person name="Alves-Ferreira E."/>
            <person name="Grigg M."/>
            <person name="Lorenzi H."/>
            <person name="Galac M."/>
        </authorList>
    </citation>
    <scope>NUCLEOTIDE SEQUENCE [LARGE SCALE GENOMIC DNA]</scope>
    <source>
        <strain evidence="1 2">EAF2021</strain>
    </source>
</reference>
<evidence type="ECO:0008006" key="3">
    <source>
        <dbReference type="Google" id="ProtNLM"/>
    </source>
</evidence>
<protein>
    <recommendedName>
        <fullName evidence="3">MULE transposase domain-containing protein</fullName>
    </recommendedName>
</protein>
<evidence type="ECO:0000313" key="1">
    <source>
        <dbReference type="EMBL" id="KAK8885560.1"/>
    </source>
</evidence>
<comment type="caution">
    <text evidence="1">The sequence shown here is derived from an EMBL/GenBank/DDBJ whole genome shotgun (WGS) entry which is preliminary data.</text>
</comment>
<dbReference type="Proteomes" id="UP001470230">
    <property type="component" value="Unassembled WGS sequence"/>
</dbReference>
<keyword evidence="2" id="KW-1185">Reference proteome</keyword>
<sequence>MNNRDSSTDLLGINETLILQTLPLQESRYKAKADINITPLNNSWNYKLLTVLLNQLHTFHIDPDNGFRKQSHRGGKSYTFSKFVSFIDPKNYIIIHIENGVIEVKGSKQFVDPWHNSLENKKGWITKEIEIDLCSSSRAILKNASLLYYPEESFTLSLFSFVSSFVKMKIDERTEETSSIYDLFDTFIDIPHYESIDFENIKSTCEGYLLLNLTKYNNTKSHLDRIVINENEYFILGGTYLSPFASSLVQSQFTNGLLLDTTWSLFKNYMTSIPTAVIQNVGQPLGFSFGLVENFDIYNSFFEVFKNCFGFNITEFILVAESDQGVSLKSFIESQGIQHLYCLRHLLCSLGKSQYSSQVGNLVKAVCEADFNSLRSSYENYWKDATAKDLQKIRRLLKKTGLDIDSGKIIISDHDRWVKCSMKERYAFKMPSCTNSLESAHGHMNSIIPRRNNFLASLKRLIEQTLKRNHNFKMNFIRNYANYKRKIQRIVKSTPPDILNAMIHYYKPNLDDCTCSCGETSIFSSMLGIALPCSHLHYLNVPFPDVKPPKIEIENITNGVFIE</sequence>
<proteinExistence type="predicted"/>
<organism evidence="1 2">
    <name type="scientific">Tritrichomonas musculus</name>
    <dbReference type="NCBI Taxonomy" id="1915356"/>
    <lineage>
        <taxon>Eukaryota</taxon>
        <taxon>Metamonada</taxon>
        <taxon>Parabasalia</taxon>
        <taxon>Tritrichomonadida</taxon>
        <taxon>Tritrichomonadidae</taxon>
        <taxon>Tritrichomonas</taxon>
    </lineage>
</organism>
<evidence type="ECO:0000313" key="2">
    <source>
        <dbReference type="Proteomes" id="UP001470230"/>
    </source>
</evidence>
<name>A0ABR2K699_9EUKA</name>
<accession>A0ABR2K699</accession>
<dbReference type="EMBL" id="JAPFFF010000007">
    <property type="protein sequence ID" value="KAK8885560.1"/>
    <property type="molecule type" value="Genomic_DNA"/>
</dbReference>